<name>A0AAD6VKG9_9AGAR</name>
<dbReference type="AlphaFoldDB" id="A0AAD6VKG9"/>
<evidence type="ECO:0000313" key="1">
    <source>
        <dbReference type="EMBL" id="KAJ7215552.1"/>
    </source>
</evidence>
<reference evidence="1" key="1">
    <citation type="submission" date="2023-03" db="EMBL/GenBank/DDBJ databases">
        <title>Massive genome expansion in bonnet fungi (Mycena s.s.) driven by repeated elements and novel gene families across ecological guilds.</title>
        <authorList>
            <consortium name="Lawrence Berkeley National Laboratory"/>
            <person name="Harder C.B."/>
            <person name="Miyauchi S."/>
            <person name="Viragh M."/>
            <person name="Kuo A."/>
            <person name="Thoen E."/>
            <person name="Andreopoulos B."/>
            <person name="Lu D."/>
            <person name="Skrede I."/>
            <person name="Drula E."/>
            <person name="Henrissat B."/>
            <person name="Morin E."/>
            <person name="Kohler A."/>
            <person name="Barry K."/>
            <person name="LaButti K."/>
            <person name="Morin E."/>
            <person name="Salamov A."/>
            <person name="Lipzen A."/>
            <person name="Mereny Z."/>
            <person name="Hegedus B."/>
            <person name="Baldrian P."/>
            <person name="Stursova M."/>
            <person name="Weitz H."/>
            <person name="Taylor A."/>
            <person name="Grigoriev I.V."/>
            <person name="Nagy L.G."/>
            <person name="Martin F."/>
            <person name="Kauserud H."/>
        </authorList>
    </citation>
    <scope>NUCLEOTIDE SEQUENCE</scope>
    <source>
        <strain evidence="1">9144</strain>
    </source>
</reference>
<gene>
    <name evidence="1" type="ORF">GGX14DRAFT_391987</name>
</gene>
<keyword evidence="2" id="KW-1185">Reference proteome</keyword>
<comment type="caution">
    <text evidence="1">The sequence shown here is derived from an EMBL/GenBank/DDBJ whole genome shotgun (WGS) entry which is preliminary data.</text>
</comment>
<accession>A0AAD6VKG9</accession>
<evidence type="ECO:0000313" key="2">
    <source>
        <dbReference type="Proteomes" id="UP001219525"/>
    </source>
</evidence>
<evidence type="ECO:0008006" key="3">
    <source>
        <dbReference type="Google" id="ProtNLM"/>
    </source>
</evidence>
<organism evidence="1 2">
    <name type="scientific">Mycena pura</name>
    <dbReference type="NCBI Taxonomy" id="153505"/>
    <lineage>
        <taxon>Eukaryota</taxon>
        <taxon>Fungi</taxon>
        <taxon>Dikarya</taxon>
        <taxon>Basidiomycota</taxon>
        <taxon>Agaricomycotina</taxon>
        <taxon>Agaricomycetes</taxon>
        <taxon>Agaricomycetidae</taxon>
        <taxon>Agaricales</taxon>
        <taxon>Marasmiineae</taxon>
        <taxon>Mycenaceae</taxon>
        <taxon>Mycena</taxon>
    </lineage>
</organism>
<dbReference type="EMBL" id="JARJCW010000017">
    <property type="protein sequence ID" value="KAJ7215552.1"/>
    <property type="molecule type" value="Genomic_DNA"/>
</dbReference>
<dbReference type="Proteomes" id="UP001219525">
    <property type="component" value="Unassembled WGS sequence"/>
</dbReference>
<sequence>MSAHTRMESALNWTLTGHKLRAWVKTWSGLDGSQTKLLPQRGWRDKLKKSASWAEFAQEVKDRFVPSNWRMLALAAFYSIHQEPSSVLNFAKALQNARNALASAGQNWVVINALIKDHLLFFSHPNSPIYSNEKGVIKVPRVHPTPSPLVIPAIPAATSSTPPSSASSSAFVPLTHAEKEGLRAAGGCYHCRKTPQSPGPGECISSELVRLPSLHDIIRHAESETGRQ</sequence>
<proteinExistence type="predicted"/>
<protein>
    <recommendedName>
        <fullName evidence="3">Retrotransposon gag domain-containing protein</fullName>
    </recommendedName>
</protein>